<dbReference type="RefSeq" id="XP_036263056.1">
    <property type="nucleotide sequence ID" value="XM_036407347.1"/>
</dbReference>
<dbReference type="GeneID" id="59052919"/>
<sequence>MGSTTHATCVARSLTLALLSTPLLCCANCSGSNSALTDHTHKSSLCEVCAFWYKRFKPYVPRFLSRTR</sequence>
<dbReference type="AlphaFoldDB" id="A0A0N7L488"/>
<keyword evidence="1" id="KW-0732">Signal</keyword>
<feature type="signal peptide" evidence="1">
    <location>
        <begin position="1"/>
        <end position="31"/>
    </location>
</feature>
<accession>A0A0N7L488</accession>
<evidence type="ECO:0000313" key="3">
    <source>
        <dbReference type="Proteomes" id="UP000054928"/>
    </source>
</evidence>
<feature type="chain" id="PRO_5006015044" evidence="1">
    <location>
        <begin position="32"/>
        <end position="68"/>
    </location>
</feature>
<reference evidence="3" key="1">
    <citation type="submission" date="2014-09" db="EMBL/GenBank/DDBJ databases">
        <authorList>
            <person name="Sharma Rahul"/>
            <person name="Thines Marco"/>
        </authorList>
    </citation>
    <scope>NUCLEOTIDE SEQUENCE [LARGE SCALE GENOMIC DNA]</scope>
</reference>
<evidence type="ECO:0000313" key="2">
    <source>
        <dbReference type="EMBL" id="CEG37995.1"/>
    </source>
</evidence>
<proteinExistence type="predicted"/>
<keyword evidence="3" id="KW-1185">Reference proteome</keyword>
<evidence type="ECO:0000256" key="1">
    <source>
        <dbReference type="SAM" id="SignalP"/>
    </source>
</evidence>
<protein>
    <submittedName>
        <fullName evidence="2">RxLR-like protein</fullName>
    </submittedName>
</protein>
<dbReference type="Proteomes" id="UP000054928">
    <property type="component" value="Unassembled WGS sequence"/>
</dbReference>
<organism evidence="2 3">
    <name type="scientific">Plasmopara halstedii</name>
    <name type="common">Downy mildew of sunflower</name>
    <dbReference type="NCBI Taxonomy" id="4781"/>
    <lineage>
        <taxon>Eukaryota</taxon>
        <taxon>Sar</taxon>
        <taxon>Stramenopiles</taxon>
        <taxon>Oomycota</taxon>
        <taxon>Peronosporomycetes</taxon>
        <taxon>Peronosporales</taxon>
        <taxon>Peronosporaceae</taxon>
        <taxon>Plasmopara</taxon>
    </lineage>
</organism>
<name>A0A0N7L488_PLAHL</name>
<dbReference type="EMBL" id="CCYD01000291">
    <property type="protein sequence ID" value="CEG37995.1"/>
    <property type="molecule type" value="Genomic_DNA"/>
</dbReference>